<dbReference type="InterPro" id="IPR037185">
    <property type="entry name" value="EmrE-like"/>
</dbReference>
<feature type="transmembrane region" description="Helical" evidence="7">
    <location>
        <begin position="34"/>
        <end position="55"/>
    </location>
</feature>
<dbReference type="EMBL" id="SRJD01000005">
    <property type="protein sequence ID" value="TGA98995.1"/>
    <property type="molecule type" value="Genomic_DNA"/>
</dbReference>
<comment type="similarity">
    <text evidence="2">Belongs to the EamA transporter family.</text>
</comment>
<gene>
    <name evidence="9" type="ORF">E4665_06655</name>
</gene>
<name>A0A4Z0GS08_9BACL</name>
<accession>A0A4Z0GS08</accession>
<organism evidence="9 10">
    <name type="scientific">Sporolactobacillus shoreae</name>
    <dbReference type="NCBI Taxonomy" id="1465501"/>
    <lineage>
        <taxon>Bacteria</taxon>
        <taxon>Bacillati</taxon>
        <taxon>Bacillota</taxon>
        <taxon>Bacilli</taxon>
        <taxon>Bacillales</taxon>
        <taxon>Sporolactobacillaceae</taxon>
        <taxon>Sporolactobacillus</taxon>
    </lineage>
</organism>
<feature type="domain" description="EamA" evidence="8">
    <location>
        <begin position="6"/>
        <end position="139"/>
    </location>
</feature>
<keyword evidence="6 7" id="KW-0472">Membrane</keyword>
<keyword evidence="4 7" id="KW-0812">Transmembrane</keyword>
<keyword evidence="3" id="KW-1003">Cell membrane</keyword>
<dbReference type="Proteomes" id="UP000298347">
    <property type="component" value="Unassembled WGS sequence"/>
</dbReference>
<dbReference type="PANTHER" id="PTHR32322:SF18">
    <property type="entry name" value="S-ADENOSYLMETHIONINE_S-ADENOSYLHOMOCYSTEINE TRANSPORTER"/>
    <property type="match status" value="1"/>
</dbReference>
<evidence type="ECO:0000256" key="3">
    <source>
        <dbReference type="ARBA" id="ARBA00022475"/>
    </source>
</evidence>
<dbReference type="Pfam" id="PF00892">
    <property type="entry name" value="EamA"/>
    <property type="match status" value="2"/>
</dbReference>
<evidence type="ECO:0000256" key="2">
    <source>
        <dbReference type="ARBA" id="ARBA00007362"/>
    </source>
</evidence>
<feature type="transmembrane region" description="Helical" evidence="7">
    <location>
        <begin position="179"/>
        <end position="201"/>
    </location>
</feature>
<evidence type="ECO:0000256" key="7">
    <source>
        <dbReference type="SAM" id="Phobius"/>
    </source>
</evidence>
<protein>
    <submittedName>
        <fullName evidence="9">DMT family transporter</fullName>
    </submittedName>
</protein>
<dbReference type="InterPro" id="IPR000620">
    <property type="entry name" value="EamA_dom"/>
</dbReference>
<dbReference type="AlphaFoldDB" id="A0A4Z0GS08"/>
<dbReference type="OrthoDB" id="9805239at2"/>
<evidence type="ECO:0000256" key="6">
    <source>
        <dbReference type="ARBA" id="ARBA00023136"/>
    </source>
</evidence>
<evidence type="ECO:0000256" key="5">
    <source>
        <dbReference type="ARBA" id="ARBA00022989"/>
    </source>
</evidence>
<feature type="transmembrane region" description="Helical" evidence="7">
    <location>
        <begin position="98"/>
        <end position="116"/>
    </location>
</feature>
<comment type="caution">
    <text evidence="9">The sequence shown here is derived from an EMBL/GenBank/DDBJ whole genome shotgun (WGS) entry which is preliminary data.</text>
</comment>
<evidence type="ECO:0000313" key="10">
    <source>
        <dbReference type="Proteomes" id="UP000298347"/>
    </source>
</evidence>
<feature type="domain" description="EamA" evidence="8">
    <location>
        <begin position="154"/>
        <end position="285"/>
    </location>
</feature>
<evidence type="ECO:0000313" key="9">
    <source>
        <dbReference type="EMBL" id="TGA98995.1"/>
    </source>
</evidence>
<dbReference type="RefSeq" id="WP_135348015.1">
    <property type="nucleotide sequence ID" value="NZ_SRJD01000005.1"/>
</dbReference>
<evidence type="ECO:0000256" key="1">
    <source>
        <dbReference type="ARBA" id="ARBA00004651"/>
    </source>
</evidence>
<dbReference type="InterPro" id="IPR050638">
    <property type="entry name" value="AA-Vitamin_Transporters"/>
</dbReference>
<sequence>MRRSTAVVFLIFANLFWAGNYICGKYVIGAMQPIQINFLRWLIAAIILFPLAQLIEKPDWKSIWKEWKILLLLSVLGIIGYNILLYEALYFTTSLNAALINSVNPAMIAIFAAWLLKEKLSKVNALGLLVSLVGVLLVLTHGDFLRVFAINYNAGDLFMLIVIISWTFYTLLSKRIKDLPPIGATAVTVAFSLLLMLPFFIHSNFNWSFTPATTYGILYLAIFPSVGSLLFWNIGVPVVGASHTGIFMNLITVFTAILSVLLGIRIDLFQIIGGLVVIFGVYLTNKKSVKRPVRRELNS</sequence>
<feature type="transmembrane region" description="Helical" evidence="7">
    <location>
        <begin position="154"/>
        <end position="172"/>
    </location>
</feature>
<dbReference type="SUPFAM" id="SSF103481">
    <property type="entry name" value="Multidrug resistance efflux transporter EmrE"/>
    <property type="match status" value="2"/>
</dbReference>
<proteinExistence type="inferred from homology"/>
<feature type="transmembrane region" description="Helical" evidence="7">
    <location>
        <begin position="244"/>
        <end position="262"/>
    </location>
</feature>
<evidence type="ECO:0000259" key="8">
    <source>
        <dbReference type="Pfam" id="PF00892"/>
    </source>
</evidence>
<feature type="transmembrane region" description="Helical" evidence="7">
    <location>
        <begin position="67"/>
        <end position="86"/>
    </location>
</feature>
<dbReference type="GO" id="GO:0005886">
    <property type="term" value="C:plasma membrane"/>
    <property type="evidence" value="ECO:0007669"/>
    <property type="project" value="UniProtKB-SubCell"/>
</dbReference>
<reference evidence="9 10" key="1">
    <citation type="journal article" date="2015" name="Int. J. Syst. Evol. Microbiol.">
        <title>Sporolactobacillus shoreae sp. nov. and Sporolactobacillus spathodeae sp. nov., two spore-forming lactic acid bacteria isolated from tree barks in Thailand.</title>
        <authorList>
            <person name="Thamacharoensuk T."/>
            <person name="Kitahara M."/>
            <person name="Ohkuma M."/>
            <person name="Thongchul N."/>
            <person name="Tanasupawat S."/>
        </authorList>
    </citation>
    <scope>NUCLEOTIDE SEQUENCE [LARGE SCALE GENOMIC DNA]</scope>
    <source>
        <strain evidence="9 10">BK92</strain>
    </source>
</reference>
<comment type="subcellular location">
    <subcellularLocation>
        <location evidence="1">Cell membrane</location>
        <topology evidence="1">Multi-pass membrane protein</topology>
    </subcellularLocation>
</comment>
<feature type="transmembrane region" description="Helical" evidence="7">
    <location>
        <begin position="268"/>
        <end position="285"/>
    </location>
</feature>
<keyword evidence="10" id="KW-1185">Reference proteome</keyword>
<feature type="transmembrane region" description="Helical" evidence="7">
    <location>
        <begin position="213"/>
        <end position="232"/>
    </location>
</feature>
<feature type="transmembrane region" description="Helical" evidence="7">
    <location>
        <begin position="123"/>
        <end position="142"/>
    </location>
</feature>
<keyword evidence="5 7" id="KW-1133">Transmembrane helix</keyword>
<evidence type="ECO:0000256" key="4">
    <source>
        <dbReference type="ARBA" id="ARBA00022692"/>
    </source>
</evidence>
<dbReference type="Gene3D" id="1.10.3730.20">
    <property type="match status" value="1"/>
</dbReference>
<dbReference type="PANTHER" id="PTHR32322">
    <property type="entry name" value="INNER MEMBRANE TRANSPORTER"/>
    <property type="match status" value="1"/>
</dbReference>